<keyword evidence="2" id="KW-0328">Glycosyltransferase</keyword>
<dbReference type="AlphaFoldDB" id="A0A3Q0J9I1"/>
<dbReference type="GO" id="GO:0008194">
    <property type="term" value="F:UDP-glycosyltransferase activity"/>
    <property type="evidence" value="ECO:0007669"/>
    <property type="project" value="InterPro"/>
</dbReference>
<dbReference type="InterPro" id="IPR002213">
    <property type="entry name" value="UDP_glucos_trans"/>
</dbReference>
<reference evidence="5" key="1">
    <citation type="submission" date="2025-08" db="UniProtKB">
        <authorList>
            <consortium name="RefSeq"/>
        </authorList>
    </citation>
    <scope>IDENTIFICATION</scope>
</reference>
<dbReference type="Pfam" id="PF00201">
    <property type="entry name" value="UDPGT"/>
    <property type="match status" value="1"/>
</dbReference>
<dbReference type="PANTHER" id="PTHR48043">
    <property type="entry name" value="EG:EG0003.4 PROTEIN-RELATED"/>
    <property type="match status" value="1"/>
</dbReference>
<dbReference type="STRING" id="121845.A0A3Q0J9I1"/>
<accession>A0A3Q0J9I1</accession>
<keyword evidence="3" id="KW-0808">Transferase</keyword>
<evidence type="ECO:0000256" key="1">
    <source>
        <dbReference type="ARBA" id="ARBA00009995"/>
    </source>
</evidence>
<dbReference type="KEGG" id="dci:103517100"/>
<dbReference type="RefSeq" id="XP_026685119.1">
    <property type="nucleotide sequence ID" value="XM_026829318.1"/>
</dbReference>
<dbReference type="PaxDb" id="121845-A0A3Q0J9I1"/>
<proteinExistence type="inferred from homology"/>
<gene>
    <name evidence="5" type="primary">LOC103517100</name>
</gene>
<evidence type="ECO:0000256" key="3">
    <source>
        <dbReference type="ARBA" id="ARBA00022679"/>
    </source>
</evidence>
<name>A0A3Q0J9I1_DIACI</name>
<evidence type="ECO:0000313" key="5">
    <source>
        <dbReference type="RefSeq" id="XP_026685119.1"/>
    </source>
</evidence>
<organism evidence="4 5">
    <name type="scientific">Diaphorina citri</name>
    <name type="common">Asian citrus psyllid</name>
    <dbReference type="NCBI Taxonomy" id="121845"/>
    <lineage>
        <taxon>Eukaryota</taxon>
        <taxon>Metazoa</taxon>
        <taxon>Ecdysozoa</taxon>
        <taxon>Arthropoda</taxon>
        <taxon>Hexapoda</taxon>
        <taxon>Insecta</taxon>
        <taxon>Pterygota</taxon>
        <taxon>Neoptera</taxon>
        <taxon>Paraneoptera</taxon>
        <taxon>Hemiptera</taxon>
        <taxon>Sternorrhyncha</taxon>
        <taxon>Psylloidea</taxon>
        <taxon>Psyllidae</taxon>
        <taxon>Diaphorininae</taxon>
        <taxon>Diaphorina</taxon>
    </lineage>
</organism>
<sequence length="103" mass="12053">MVIVPLFADQKQNGQKAEEEGYGLMVDFDVFDYEELRRKVHQVLYEPKYKTNVQRLSTIFRSEPLHPLQKAIRSIEYVIAHRGAPHLKTKARANNTYPIPLEK</sequence>
<keyword evidence="4" id="KW-1185">Reference proteome</keyword>
<protein>
    <submittedName>
        <fullName evidence="5">UDP-glucuronosyltransferase 2B33-like</fullName>
    </submittedName>
</protein>
<evidence type="ECO:0000313" key="4">
    <source>
        <dbReference type="Proteomes" id="UP000079169"/>
    </source>
</evidence>
<dbReference type="SUPFAM" id="SSF53756">
    <property type="entry name" value="UDP-Glycosyltransferase/glycogen phosphorylase"/>
    <property type="match status" value="1"/>
</dbReference>
<dbReference type="GeneID" id="103517100"/>
<dbReference type="PANTHER" id="PTHR48043:SF158">
    <property type="entry name" value="UDP-GLUCURONOSYLTRANSFERASE"/>
    <property type="match status" value="1"/>
</dbReference>
<dbReference type="Proteomes" id="UP000079169">
    <property type="component" value="Unplaced"/>
</dbReference>
<dbReference type="Gene3D" id="3.40.50.2000">
    <property type="entry name" value="Glycogen Phosphorylase B"/>
    <property type="match status" value="1"/>
</dbReference>
<dbReference type="InterPro" id="IPR050271">
    <property type="entry name" value="UDP-glycosyltransferase"/>
</dbReference>
<comment type="similarity">
    <text evidence="1">Belongs to the UDP-glycosyltransferase family.</text>
</comment>
<evidence type="ECO:0000256" key="2">
    <source>
        <dbReference type="ARBA" id="ARBA00022676"/>
    </source>
</evidence>